<name>A0A2W4L5G1_9PSEU</name>
<organism evidence="3">
    <name type="scientific">Thermocrispum agreste</name>
    <dbReference type="NCBI Taxonomy" id="37925"/>
    <lineage>
        <taxon>Bacteria</taxon>
        <taxon>Bacillati</taxon>
        <taxon>Actinomycetota</taxon>
        <taxon>Actinomycetes</taxon>
        <taxon>Pseudonocardiales</taxon>
        <taxon>Pseudonocardiaceae</taxon>
        <taxon>Thermocrispum</taxon>
    </lineage>
</organism>
<sequence>MTGALDQVAQWPVSNAAAAVVAADGRVLGAVGDDKREYYLASVTKLLTAYTVLIAVEEGVFELDTPAGPEGATVRDLLAHTAGVAFSQRKVVAAPRTRRLYSSAGFDMLAEALTEHADIAFDTYQQEALLTPLGMTSTRLAGSPGADGYSTVADLVRFAHELQRPTLISPQTLAEATTVQFPGLNGVLPGFGHQRPNDWGLGFELRDHKDPHWTGSTSSPRTFGHFGQSGTFLWIDPEAGLGCVTLTDRDFGDWAKEAWPRFTDAVLAEYARR</sequence>
<feature type="domain" description="Beta-lactamase-related" evidence="1">
    <location>
        <begin position="17"/>
        <end position="260"/>
    </location>
</feature>
<dbReference type="GO" id="GO:0016787">
    <property type="term" value="F:hydrolase activity"/>
    <property type="evidence" value="ECO:0007669"/>
    <property type="project" value="UniProtKB-KW"/>
</dbReference>
<dbReference type="InterPro" id="IPR001466">
    <property type="entry name" value="Beta-lactam-related"/>
</dbReference>
<dbReference type="Gene3D" id="3.40.710.10">
    <property type="entry name" value="DD-peptidase/beta-lactamase superfamily"/>
    <property type="match status" value="1"/>
</dbReference>
<dbReference type="AlphaFoldDB" id="A0A2W4L5G1"/>
<gene>
    <name evidence="2" type="ORF">DIU77_009840</name>
    <name evidence="3" type="ORF">DIU77_11180</name>
</gene>
<evidence type="ECO:0000313" key="3">
    <source>
        <dbReference type="EMBL" id="PZM96209.1"/>
    </source>
</evidence>
<evidence type="ECO:0000313" key="4">
    <source>
        <dbReference type="Proteomes" id="UP000249324"/>
    </source>
</evidence>
<dbReference type="EC" id="3.1.1.103" evidence="2"/>
<reference evidence="2" key="4">
    <citation type="submission" date="2023-08" db="EMBL/GenBank/DDBJ databases">
        <authorList>
            <person name="Guima S.E.S."/>
            <person name="Martins L.F."/>
            <person name="Silva A.M."/>
            <person name="Setubal J.C."/>
        </authorList>
    </citation>
    <scope>NUCLEOTIDE SEQUENCE</scope>
    <source>
        <strain evidence="2">ZC4RG45</strain>
    </source>
</reference>
<dbReference type="SUPFAM" id="SSF56601">
    <property type="entry name" value="beta-lactamase/transpeptidase-like"/>
    <property type="match status" value="1"/>
</dbReference>
<protein>
    <submittedName>
        <fullName evidence="2 3">Serine hydrolase</fullName>
        <ecNumber evidence="2">3.1.1.103</ecNumber>
    </submittedName>
</protein>
<evidence type="ECO:0000259" key="1">
    <source>
        <dbReference type="Pfam" id="PF00144"/>
    </source>
</evidence>
<dbReference type="InterPro" id="IPR012338">
    <property type="entry name" value="Beta-lactam/transpept-like"/>
</dbReference>
<dbReference type="STRING" id="1111738.GCA_000427905_02148"/>
<dbReference type="PANTHER" id="PTHR43283">
    <property type="entry name" value="BETA-LACTAMASE-RELATED"/>
    <property type="match status" value="1"/>
</dbReference>
<dbReference type="InterPro" id="IPR050789">
    <property type="entry name" value="Diverse_Enzym_Activities"/>
</dbReference>
<reference evidence="2" key="2">
    <citation type="submission" date="2018-05" db="EMBL/GenBank/DDBJ databases">
        <authorList>
            <person name="Moura L."/>
            <person name="Setubal J.C."/>
        </authorList>
    </citation>
    <scope>NUCLEOTIDE SEQUENCE</scope>
    <source>
        <strain evidence="2">ZC4RG45</strain>
    </source>
</reference>
<proteinExistence type="predicted"/>
<dbReference type="EMBL" id="QGUI02000106">
    <property type="protein sequence ID" value="MFO7192529.1"/>
    <property type="molecule type" value="Genomic_DNA"/>
</dbReference>
<reference evidence="3" key="1">
    <citation type="submission" date="2018-05" db="EMBL/GenBank/DDBJ databases">
        <authorList>
            <person name="Lanie J.A."/>
            <person name="Ng W.-L."/>
            <person name="Kazmierczak K.M."/>
            <person name="Andrzejewski T.M."/>
            <person name="Davidsen T.M."/>
            <person name="Wayne K.J."/>
            <person name="Tettelin H."/>
            <person name="Glass J.I."/>
            <person name="Rusch D."/>
            <person name="Podicherti R."/>
            <person name="Tsui H.-C.T."/>
            <person name="Winkler M.E."/>
        </authorList>
    </citation>
    <scope>NUCLEOTIDE SEQUENCE</scope>
    <source>
        <strain evidence="3">ZC4RG45</strain>
    </source>
</reference>
<comment type="caution">
    <text evidence="3">The sequence shown here is derived from an EMBL/GenBank/DDBJ whole genome shotgun (WGS) entry which is preliminary data.</text>
</comment>
<dbReference type="EMBL" id="QGUI01000408">
    <property type="protein sequence ID" value="PZM96209.1"/>
    <property type="molecule type" value="Genomic_DNA"/>
</dbReference>
<accession>A0A2W4L5G1</accession>
<dbReference type="PANTHER" id="PTHR43283:SF15">
    <property type="entry name" value="CONSERVED PROTEIN"/>
    <property type="match status" value="1"/>
</dbReference>
<keyword evidence="3" id="KW-0378">Hydrolase</keyword>
<reference evidence="2 4" key="3">
    <citation type="journal article" date="2021" name="BMC Genomics">
        <title>Genome-resolved metagenome and metatranscriptome analyses of thermophilic composting reveal key bacterial players and their metabolic interactions.</title>
        <authorList>
            <person name="Braga L.P.P."/>
            <person name="Pereira R.V."/>
            <person name="Martins L.F."/>
            <person name="Moura L.M.S."/>
            <person name="Sanchez F.B."/>
            <person name="Patane J.S.L."/>
            <person name="da Silva A.M."/>
            <person name="Setubal J.C."/>
        </authorList>
    </citation>
    <scope>NUCLEOTIDE SEQUENCE [LARGE SCALE GENOMIC DNA]</scope>
    <source>
        <strain evidence="2">ZC4RG45</strain>
    </source>
</reference>
<evidence type="ECO:0000313" key="2">
    <source>
        <dbReference type="EMBL" id="MFO7192529.1"/>
    </source>
</evidence>
<dbReference type="Proteomes" id="UP000249324">
    <property type="component" value="Unassembled WGS sequence"/>
</dbReference>
<dbReference type="Pfam" id="PF00144">
    <property type="entry name" value="Beta-lactamase"/>
    <property type="match status" value="1"/>
</dbReference>